<sequence length="187" mass="21559">MDQECIYIKGMVCNRCITTIRDLLEIRGFRVNKVSLGQVELEKPLPAEGLVTIKELLKPLGFELLEDRTTSLLRQLKEAIKSLIEQNSGALSSIKLSEFLSLRFHKNYDSLAEVFSRYEGITLERYYIVSRVDKVRELLVYSEETLEVIAFRTGFSSPQHLSNQFKSVTGISPSQFRLNRRRIPENL</sequence>
<accession>A0ABQ3HZF1</accession>
<dbReference type="SMART" id="SM00342">
    <property type="entry name" value="HTH_ARAC"/>
    <property type="match status" value="1"/>
</dbReference>
<evidence type="ECO:0000313" key="5">
    <source>
        <dbReference type="EMBL" id="GHE50550.1"/>
    </source>
</evidence>
<keyword evidence="2" id="KW-0238">DNA-binding</keyword>
<dbReference type="PROSITE" id="PS01124">
    <property type="entry name" value="HTH_ARAC_FAMILY_2"/>
    <property type="match status" value="1"/>
</dbReference>
<evidence type="ECO:0000256" key="1">
    <source>
        <dbReference type="ARBA" id="ARBA00023015"/>
    </source>
</evidence>
<dbReference type="InterPro" id="IPR009057">
    <property type="entry name" value="Homeodomain-like_sf"/>
</dbReference>
<evidence type="ECO:0000259" key="4">
    <source>
        <dbReference type="PROSITE" id="PS01124"/>
    </source>
</evidence>
<reference evidence="6" key="1">
    <citation type="journal article" date="2019" name="Int. J. Syst. Evol. Microbiol.">
        <title>The Global Catalogue of Microorganisms (GCM) 10K type strain sequencing project: providing services to taxonomists for standard genome sequencing and annotation.</title>
        <authorList>
            <consortium name="The Broad Institute Genomics Platform"/>
            <consortium name="The Broad Institute Genome Sequencing Center for Infectious Disease"/>
            <person name="Wu L."/>
            <person name="Ma J."/>
        </authorList>
    </citation>
    <scope>NUCLEOTIDE SEQUENCE [LARGE SCALE GENOMIC DNA]</scope>
    <source>
        <strain evidence="6">CGMCC 1.15111</strain>
    </source>
</reference>
<dbReference type="Gene3D" id="1.10.10.60">
    <property type="entry name" value="Homeodomain-like"/>
    <property type="match status" value="1"/>
</dbReference>
<keyword evidence="3" id="KW-0804">Transcription</keyword>
<evidence type="ECO:0000313" key="6">
    <source>
        <dbReference type="Proteomes" id="UP000658258"/>
    </source>
</evidence>
<dbReference type="Proteomes" id="UP000658258">
    <property type="component" value="Unassembled WGS sequence"/>
</dbReference>
<organism evidence="5 6">
    <name type="scientific">Roseivirga thermotolerans</name>
    <dbReference type="NCBI Taxonomy" id="1758176"/>
    <lineage>
        <taxon>Bacteria</taxon>
        <taxon>Pseudomonadati</taxon>
        <taxon>Bacteroidota</taxon>
        <taxon>Cytophagia</taxon>
        <taxon>Cytophagales</taxon>
        <taxon>Roseivirgaceae</taxon>
        <taxon>Roseivirga</taxon>
    </lineage>
</organism>
<dbReference type="RefSeq" id="WP_189628186.1">
    <property type="nucleotide sequence ID" value="NZ_BNAG01000001.1"/>
</dbReference>
<keyword evidence="6" id="KW-1185">Reference proteome</keyword>
<dbReference type="PANTHER" id="PTHR43280:SF2">
    <property type="entry name" value="HTH-TYPE TRANSCRIPTIONAL REGULATOR EXSA"/>
    <property type="match status" value="1"/>
</dbReference>
<dbReference type="InterPro" id="IPR018062">
    <property type="entry name" value="HTH_AraC-typ_CS"/>
</dbReference>
<evidence type="ECO:0000256" key="2">
    <source>
        <dbReference type="ARBA" id="ARBA00023125"/>
    </source>
</evidence>
<comment type="caution">
    <text evidence="5">The sequence shown here is derived from an EMBL/GenBank/DDBJ whole genome shotgun (WGS) entry which is preliminary data.</text>
</comment>
<keyword evidence="1" id="KW-0805">Transcription regulation</keyword>
<dbReference type="EMBL" id="BNAG01000001">
    <property type="protein sequence ID" value="GHE50550.1"/>
    <property type="molecule type" value="Genomic_DNA"/>
</dbReference>
<feature type="domain" description="HTH araC/xylS-type" evidence="4">
    <location>
        <begin position="111"/>
        <end position="179"/>
    </location>
</feature>
<name>A0ABQ3HZF1_9BACT</name>
<protein>
    <recommendedName>
        <fullName evidence="4">HTH araC/xylS-type domain-containing protein</fullName>
    </recommendedName>
</protein>
<proteinExistence type="predicted"/>
<dbReference type="SUPFAM" id="SSF46689">
    <property type="entry name" value="Homeodomain-like"/>
    <property type="match status" value="1"/>
</dbReference>
<dbReference type="PROSITE" id="PS00041">
    <property type="entry name" value="HTH_ARAC_FAMILY_1"/>
    <property type="match status" value="1"/>
</dbReference>
<dbReference type="InterPro" id="IPR018060">
    <property type="entry name" value="HTH_AraC"/>
</dbReference>
<gene>
    <name evidence="5" type="ORF">GCM10011340_00550</name>
</gene>
<dbReference type="PANTHER" id="PTHR43280">
    <property type="entry name" value="ARAC-FAMILY TRANSCRIPTIONAL REGULATOR"/>
    <property type="match status" value="1"/>
</dbReference>
<evidence type="ECO:0000256" key="3">
    <source>
        <dbReference type="ARBA" id="ARBA00023163"/>
    </source>
</evidence>
<dbReference type="Pfam" id="PF12833">
    <property type="entry name" value="HTH_18"/>
    <property type="match status" value="1"/>
</dbReference>